<comment type="cofactor">
    <cofactor evidence="1">
        <name>FAD</name>
        <dbReference type="ChEBI" id="CHEBI:57692"/>
    </cofactor>
</comment>
<proteinExistence type="inferred from homology"/>
<evidence type="ECO:0000313" key="7">
    <source>
        <dbReference type="EMBL" id="QGA80610.1"/>
    </source>
</evidence>
<dbReference type="AlphaFoldDB" id="A0A5Q0UHB9"/>
<dbReference type="InterPro" id="IPR036188">
    <property type="entry name" value="FAD/NAD-bd_sf"/>
</dbReference>
<dbReference type="Proteomes" id="UP000377803">
    <property type="component" value="Chromosome"/>
</dbReference>
<feature type="domain" description="FAD/NAD(P)-binding" evidence="6">
    <location>
        <begin position="6"/>
        <end position="280"/>
    </location>
</feature>
<dbReference type="InterPro" id="IPR023753">
    <property type="entry name" value="FAD/NAD-binding_dom"/>
</dbReference>
<keyword evidence="4" id="KW-0274">FAD</keyword>
<reference evidence="8" key="1">
    <citation type="submission" date="2019-05" db="EMBL/GenBank/DDBJ databases">
        <title>Candidatus Nanohalobium constans, a novel model system to study the DPANN nano-sized archaea: genomic and physiological characterization of a nanoarchaeon co-cultured with its chitinotrophic host.</title>
        <authorList>
            <person name="La Cono V."/>
            <person name="Arcadi E."/>
            <person name="Crisafi F."/>
            <person name="Denaro R."/>
            <person name="La Spada G."/>
            <person name="Messina E."/>
            <person name="Smedile F."/>
            <person name="Toshchakov S.V."/>
            <person name="Shevchenko M.A."/>
            <person name="Golyshin P.N."/>
            <person name="Golyshina O.V."/>
            <person name="Ferrer M."/>
            <person name="Rohde M."/>
            <person name="Mushegian A."/>
            <person name="Sorokin D.Y."/>
            <person name="Giuliano L."/>
            <person name="Yakimov M.M."/>
        </authorList>
    </citation>
    <scope>NUCLEOTIDE SEQUENCE [LARGE SCALE GENOMIC DNA]</scope>
    <source>
        <strain evidence="8">LC1Nh</strain>
    </source>
</reference>
<keyword evidence="3" id="KW-0285">Flavoprotein</keyword>
<keyword evidence="5" id="KW-0560">Oxidoreductase</keyword>
<name>A0A5Q0UHB9_9ARCH</name>
<evidence type="ECO:0000256" key="5">
    <source>
        <dbReference type="ARBA" id="ARBA00023002"/>
    </source>
</evidence>
<dbReference type="PRINTS" id="PR00368">
    <property type="entry name" value="FADPNR"/>
</dbReference>
<evidence type="ECO:0000256" key="2">
    <source>
        <dbReference type="ARBA" id="ARBA00005272"/>
    </source>
</evidence>
<dbReference type="KEGG" id="ncon:LC1Nh_0722"/>
<protein>
    <submittedName>
        <fullName evidence="7">NADH dehydrogenase, FAD-containing subunit</fullName>
    </submittedName>
</protein>
<evidence type="ECO:0000256" key="4">
    <source>
        <dbReference type="ARBA" id="ARBA00022827"/>
    </source>
</evidence>
<dbReference type="GO" id="GO:0019646">
    <property type="term" value="P:aerobic electron transport chain"/>
    <property type="evidence" value="ECO:0007669"/>
    <property type="project" value="TreeGrafter"/>
</dbReference>
<dbReference type="Pfam" id="PF07992">
    <property type="entry name" value="Pyr_redox_2"/>
    <property type="match status" value="1"/>
</dbReference>
<comment type="similarity">
    <text evidence="2">Belongs to the NADH dehydrogenase family.</text>
</comment>
<gene>
    <name evidence="7" type="primary">ndh</name>
    <name evidence="7" type="ORF">LC1Nh_0722</name>
</gene>
<sequence length="355" mass="38831">MTVSEKIVVLGAGFLGVNAALDLVNAGKQVTIIDETLKHQYIPGTVDIIRNRFQREELEINLEEFLPEQIELKEATVKDVRPDEKTVETRNGLIGYDKLVTGLGGAPENFGIDISPAEHAWGIKPAQKLSKKAENAEKAVIVGAGYVGIEVAGELTEKEVETTLVEANTRPMSYLDQKSSEKMLEILHNKDIKFKGGKQVSEVAEGSVTFTDGGEEAADLIVWAAGVKASETVKQIFSTGRKGIEVNQGLSAIGYNDIFAGGDCVDVSGQKTAHKAMKQGEVIAENIVSNSEPLNQVESEQNFLIVSIGDKAGLIFQNKLVFSANFLRHFKDLVKTYYFTRLKIKKKLFNADFLP</sequence>
<dbReference type="InterPro" id="IPR051169">
    <property type="entry name" value="NADH-Q_oxidoreductase"/>
</dbReference>
<accession>A0A5Q0UHB9</accession>
<evidence type="ECO:0000256" key="1">
    <source>
        <dbReference type="ARBA" id="ARBA00001974"/>
    </source>
</evidence>
<dbReference type="PANTHER" id="PTHR42913:SF3">
    <property type="entry name" value="64 KDA MITOCHONDRIAL NADH DEHYDROGENASE (EUROFUNG)"/>
    <property type="match status" value="1"/>
</dbReference>
<evidence type="ECO:0000256" key="3">
    <source>
        <dbReference type="ARBA" id="ARBA00022630"/>
    </source>
</evidence>
<organism evidence="7 8">
    <name type="scientific">Candidatus Nanohalobium constans</name>
    <dbReference type="NCBI Taxonomy" id="2565781"/>
    <lineage>
        <taxon>Archaea</taxon>
        <taxon>Candidatus Nanohalarchaeota</taxon>
        <taxon>Candidatus Nanohalobia</taxon>
        <taxon>Candidatus Nanohalobiales</taxon>
        <taxon>Candidatus Nanohalobiaceae</taxon>
        <taxon>Candidatus Nanohalobium</taxon>
    </lineage>
</organism>
<dbReference type="PANTHER" id="PTHR42913">
    <property type="entry name" value="APOPTOSIS-INDUCING FACTOR 1"/>
    <property type="match status" value="1"/>
</dbReference>
<dbReference type="GO" id="GO:0003955">
    <property type="term" value="F:NAD(P)H dehydrogenase (quinone) activity"/>
    <property type="evidence" value="ECO:0007669"/>
    <property type="project" value="TreeGrafter"/>
</dbReference>
<evidence type="ECO:0000313" key="8">
    <source>
        <dbReference type="Proteomes" id="UP000377803"/>
    </source>
</evidence>
<dbReference type="SUPFAM" id="SSF51905">
    <property type="entry name" value="FAD/NAD(P)-binding domain"/>
    <property type="match status" value="1"/>
</dbReference>
<dbReference type="Gene3D" id="3.50.50.100">
    <property type="match status" value="1"/>
</dbReference>
<evidence type="ECO:0000259" key="6">
    <source>
        <dbReference type="Pfam" id="PF07992"/>
    </source>
</evidence>
<keyword evidence="8" id="KW-1185">Reference proteome</keyword>
<dbReference type="EMBL" id="CP040089">
    <property type="protein sequence ID" value="QGA80610.1"/>
    <property type="molecule type" value="Genomic_DNA"/>
</dbReference>